<gene>
    <name evidence="2" type="ORF">KC01_LOCUS8076</name>
</gene>
<dbReference type="AlphaFoldDB" id="A0AAV2JIR2"/>
<sequence length="116" mass="13207">MGPSAITSVTSNNCYHPLLGHKWPLNQPKDKGTSTSKRPCYHLGRVMWPPQDRQPYAHILPRVCRRIVVFPVKGRAFFNNHNGLSSYPEQQPRVSPHPQRVRSGARDPINDPVFSQ</sequence>
<feature type="compositionally biased region" description="Polar residues" evidence="1">
    <location>
        <begin position="81"/>
        <end position="93"/>
    </location>
</feature>
<feature type="region of interest" description="Disordered" evidence="1">
    <location>
        <begin position="81"/>
        <end position="116"/>
    </location>
</feature>
<evidence type="ECO:0000256" key="1">
    <source>
        <dbReference type="SAM" id="MobiDB-lite"/>
    </source>
</evidence>
<dbReference type="EMBL" id="OZ035834">
    <property type="protein sequence ID" value="CAL1576663.1"/>
    <property type="molecule type" value="Genomic_DNA"/>
</dbReference>
<evidence type="ECO:0000313" key="2">
    <source>
        <dbReference type="EMBL" id="CAL1576663.1"/>
    </source>
</evidence>
<keyword evidence="3" id="KW-1185">Reference proteome</keyword>
<proteinExistence type="predicted"/>
<accession>A0AAV2JIR2</accession>
<name>A0AAV2JIR2_KNICA</name>
<evidence type="ECO:0000313" key="3">
    <source>
        <dbReference type="Proteomes" id="UP001497482"/>
    </source>
</evidence>
<dbReference type="Proteomes" id="UP001497482">
    <property type="component" value="Chromosome 12"/>
</dbReference>
<reference evidence="2 3" key="1">
    <citation type="submission" date="2024-04" db="EMBL/GenBank/DDBJ databases">
        <authorList>
            <person name="Waldvogel A.-M."/>
            <person name="Schoenle A."/>
        </authorList>
    </citation>
    <scope>NUCLEOTIDE SEQUENCE [LARGE SCALE GENOMIC DNA]</scope>
</reference>
<protein>
    <submittedName>
        <fullName evidence="2">Uncharacterized protein</fullName>
    </submittedName>
</protein>
<organism evidence="2 3">
    <name type="scientific">Knipowitschia caucasica</name>
    <name type="common">Caucasian dwarf goby</name>
    <name type="synonym">Pomatoschistus caucasicus</name>
    <dbReference type="NCBI Taxonomy" id="637954"/>
    <lineage>
        <taxon>Eukaryota</taxon>
        <taxon>Metazoa</taxon>
        <taxon>Chordata</taxon>
        <taxon>Craniata</taxon>
        <taxon>Vertebrata</taxon>
        <taxon>Euteleostomi</taxon>
        <taxon>Actinopterygii</taxon>
        <taxon>Neopterygii</taxon>
        <taxon>Teleostei</taxon>
        <taxon>Neoteleostei</taxon>
        <taxon>Acanthomorphata</taxon>
        <taxon>Gobiaria</taxon>
        <taxon>Gobiiformes</taxon>
        <taxon>Gobioidei</taxon>
        <taxon>Gobiidae</taxon>
        <taxon>Gobiinae</taxon>
        <taxon>Knipowitschia</taxon>
    </lineage>
</organism>